<feature type="non-terminal residue" evidence="1">
    <location>
        <position position="1"/>
    </location>
</feature>
<keyword evidence="2" id="KW-1185">Reference proteome</keyword>
<accession>A0A6A5UKR9</accession>
<protein>
    <submittedName>
        <fullName evidence="1">Uncharacterized protein</fullName>
    </submittedName>
</protein>
<gene>
    <name evidence="1" type="ORF">BU23DRAFT_489826</name>
</gene>
<dbReference type="OrthoDB" id="5150140at2759"/>
<evidence type="ECO:0000313" key="1">
    <source>
        <dbReference type="EMBL" id="KAF1965328.1"/>
    </source>
</evidence>
<dbReference type="EMBL" id="ML976764">
    <property type="protein sequence ID" value="KAF1965328.1"/>
    <property type="molecule type" value="Genomic_DNA"/>
</dbReference>
<dbReference type="Proteomes" id="UP000800036">
    <property type="component" value="Unassembled WGS sequence"/>
</dbReference>
<name>A0A6A5UKR9_9PLEO</name>
<evidence type="ECO:0000313" key="2">
    <source>
        <dbReference type="Proteomes" id="UP000800036"/>
    </source>
</evidence>
<proteinExistence type="predicted"/>
<dbReference type="AlphaFoldDB" id="A0A6A5UKR9"/>
<sequence>EVLLFRMNLTEYTGQKVLAVPRCCQLKKSMQDRGRTNNLAAERGREIHEMFARVTAISAKTLRHFAGYR</sequence>
<reference evidence="1" key="1">
    <citation type="journal article" date="2020" name="Stud. Mycol.">
        <title>101 Dothideomycetes genomes: a test case for predicting lifestyles and emergence of pathogens.</title>
        <authorList>
            <person name="Haridas S."/>
            <person name="Albert R."/>
            <person name="Binder M."/>
            <person name="Bloem J."/>
            <person name="Labutti K."/>
            <person name="Salamov A."/>
            <person name="Andreopoulos B."/>
            <person name="Baker S."/>
            <person name="Barry K."/>
            <person name="Bills G."/>
            <person name="Bluhm B."/>
            <person name="Cannon C."/>
            <person name="Castanera R."/>
            <person name="Culley D."/>
            <person name="Daum C."/>
            <person name="Ezra D."/>
            <person name="Gonzalez J."/>
            <person name="Henrissat B."/>
            <person name="Kuo A."/>
            <person name="Liang C."/>
            <person name="Lipzen A."/>
            <person name="Lutzoni F."/>
            <person name="Magnuson J."/>
            <person name="Mondo S."/>
            <person name="Nolan M."/>
            <person name="Ohm R."/>
            <person name="Pangilinan J."/>
            <person name="Park H.-J."/>
            <person name="Ramirez L."/>
            <person name="Alfaro M."/>
            <person name="Sun H."/>
            <person name="Tritt A."/>
            <person name="Yoshinaga Y."/>
            <person name="Zwiers L.-H."/>
            <person name="Turgeon B."/>
            <person name="Goodwin S."/>
            <person name="Spatafora J."/>
            <person name="Crous P."/>
            <person name="Grigoriev I."/>
        </authorList>
    </citation>
    <scope>NUCLEOTIDE SEQUENCE</scope>
    <source>
        <strain evidence="1">CBS 107.79</strain>
    </source>
</reference>
<organism evidence="1 2">
    <name type="scientific">Bimuria novae-zelandiae CBS 107.79</name>
    <dbReference type="NCBI Taxonomy" id="1447943"/>
    <lineage>
        <taxon>Eukaryota</taxon>
        <taxon>Fungi</taxon>
        <taxon>Dikarya</taxon>
        <taxon>Ascomycota</taxon>
        <taxon>Pezizomycotina</taxon>
        <taxon>Dothideomycetes</taxon>
        <taxon>Pleosporomycetidae</taxon>
        <taxon>Pleosporales</taxon>
        <taxon>Massarineae</taxon>
        <taxon>Didymosphaeriaceae</taxon>
        <taxon>Bimuria</taxon>
    </lineage>
</organism>